<proteinExistence type="predicted"/>
<dbReference type="AlphaFoldDB" id="A0A3B7LY48"/>
<protein>
    <submittedName>
        <fullName evidence="1">Uncharacterized protein</fullName>
    </submittedName>
</protein>
<dbReference type="RefSeq" id="WP_087512325.1">
    <property type="nucleotide sequence ID" value="NZ_CP032134.1"/>
</dbReference>
<reference evidence="2" key="1">
    <citation type="submission" date="2018-09" db="EMBL/GenBank/DDBJ databases">
        <title>The complete genome of Acinetobacter sp. strain WCHAc010005.</title>
        <authorList>
            <person name="Hu Y."/>
            <person name="Long H."/>
            <person name="Feng Y."/>
            <person name="Zong Z."/>
        </authorList>
    </citation>
    <scope>NUCLEOTIDE SEQUENCE [LARGE SCALE GENOMIC DNA]</scope>
    <source>
        <strain evidence="2">WCHAc010005</strain>
    </source>
</reference>
<organism evidence="1 2">
    <name type="scientific">Acinetobacter chinensis</name>
    <dbReference type="NCBI Taxonomy" id="2004650"/>
    <lineage>
        <taxon>Bacteria</taxon>
        <taxon>Pseudomonadati</taxon>
        <taxon>Pseudomonadota</taxon>
        <taxon>Gammaproteobacteria</taxon>
        <taxon>Moraxellales</taxon>
        <taxon>Moraxellaceae</taxon>
        <taxon>Acinetobacter</taxon>
    </lineage>
</organism>
<evidence type="ECO:0000313" key="1">
    <source>
        <dbReference type="EMBL" id="AXY56955.1"/>
    </source>
</evidence>
<dbReference type="KEGG" id="achi:CDG60_10515"/>
<name>A0A3B7LY48_9GAMM</name>
<evidence type="ECO:0000313" key="2">
    <source>
        <dbReference type="Proteomes" id="UP000263753"/>
    </source>
</evidence>
<accession>A0A3B7LY48</accession>
<dbReference type="EMBL" id="CP032134">
    <property type="protein sequence ID" value="AXY56955.1"/>
    <property type="molecule type" value="Genomic_DNA"/>
</dbReference>
<gene>
    <name evidence="1" type="ORF">CDG60_10515</name>
</gene>
<sequence>MEQERSVQQYQQIVKQLIRISGTVQDIVMEQFQIISHLNAQNMFQIDQEHSCIYLCNGLFSVQFHCPPFQQQSAVFSFRHHQFRAGCLEDFILHDVNFMTGDQKPLHSIYLMNKAQQLKQLIVNEVYRWINGAERVRMFLQYLSAIQAQIIDHMMIKEGFYKTKILSQCVENGTEVPEHLLYMLQEICSLKYTAPEDFLPLQQLKDSYDEFCFSAAQFLPAPMCRIIKLSFEESFRLADIVEYQDDIALLYAHAEERSHLLGFVRLMNRECWHRQDILAKTSFLEPSLQLWQKKVARLPLFDFPRAASWMFRQSEEVVDWISQNIQHSSIRVTVTALSFMDTSQVHPQVILAVLQYFHYAAARMFIYSCDYFATQQKWFEHVNNSGVILKGQQQSMDDQRTAISPSILYLDEWMSLLHNVASEDSQLLKQVYTGMSRIMQAYMLHLQQQCSHLPDELMPYIHPQNQQNRDFYISLQRHHIKADEFRQRFYLRNGTCRESVFDAFVRDYVMDFFTHFRIVPKNLNWYALFHQAVGWHAQIQKEEVLSRLGKELHIERWEGFSREPVQYFSGWCFEELTSVDRMIEESRNFHHCLAVSFARQMIQREYAAFHMSCPLQNIHLTLGCHVVSQMLIFDQLEYPDNKKAEQPVIQIAQEFIQWLNQSLQQQ</sequence>
<dbReference type="Proteomes" id="UP000263753">
    <property type="component" value="Chromosome"/>
</dbReference>